<dbReference type="PRINTS" id="PR00081">
    <property type="entry name" value="GDHRDH"/>
</dbReference>
<evidence type="ECO:0000256" key="3">
    <source>
        <dbReference type="ARBA" id="ARBA00022857"/>
    </source>
</evidence>
<evidence type="ECO:0000256" key="1">
    <source>
        <dbReference type="ARBA" id="ARBA00004496"/>
    </source>
</evidence>
<keyword evidence="2" id="KW-0963">Cytoplasm</keyword>
<evidence type="ECO:0008006" key="7">
    <source>
        <dbReference type="Google" id="ProtNLM"/>
    </source>
</evidence>
<comment type="subcellular location">
    <subcellularLocation>
        <location evidence="1">Cytoplasm</location>
    </subcellularLocation>
</comment>
<dbReference type="InterPro" id="IPR036291">
    <property type="entry name" value="NAD(P)-bd_dom_sf"/>
</dbReference>
<keyword evidence="6" id="KW-1185">Reference proteome</keyword>
<organism evidence="5 6">
    <name type="scientific">Mola mola</name>
    <name type="common">Ocean sunfish</name>
    <name type="synonym">Tetraodon mola</name>
    <dbReference type="NCBI Taxonomy" id="94237"/>
    <lineage>
        <taxon>Eukaryota</taxon>
        <taxon>Metazoa</taxon>
        <taxon>Chordata</taxon>
        <taxon>Craniata</taxon>
        <taxon>Vertebrata</taxon>
        <taxon>Euteleostomi</taxon>
        <taxon>Actinopterygii</taxon>
        <taxon>Neopterygii</taxon>
        <taxon>Teleostei</taxon>
        <taxon>Neoteleostei</taxon>
        <taxon>Acanthomorphata</taxon>
        <taxon>Eupercaria</taxon>
        <taxon>Tetraodontiformes</taxon>
        <taxon>Molidae</taxon>
        <taxon>Mola</taxon>
    </lineage>
</organism>
<accession>A0A3Q3X8E5</accession>
<dbReference type="InterPro" id="IPR051721">
    <property type="entry name" value="Biopterin_syn/organic_redct"/>
</dbReference>
<keyword evidence="4" id="KW-0560">Oxidoreductase</keyword>
<dbReference type="AlphaFoldDB" id="A0A3Q3X8E5"/>
<dbReference type="InterPro" id="IPR002347">
    <property type="entry name" value="SDR_fam"/>
</dbReference>
<evidence type="ECO:0000313" key="6">
    <source>
        <dbReference type="Proteomes" id="UP000261620"/>
    </source>
</evidence>
<dbReference type="OMA" id="SHFICTA"/>
<reference evidence="5" key="1">
    <citation type="submission" date="2025-08" db="UniProtKB">
        <authorList>
            <consortium name="Ensembl"/>
        </authorList>
    </citation>
    <scope>IDENTIFICATION</scope>
</reference>
<evidence type="ECO:0000256" key="2">
    <source>
        <dbReference type="ARBA" id="ARBA00022490"/>
    </source>
</evidence>
<name>A0A3Q3X8E5_MOLML</name>
<sequence length="258" mass="27748">MLIESWATFLNPQNIFGDLKQSCVCIITGSSRGFGRALAHELSYPLVSCLLKPGSVLLLVGRSEALLQQVKEELQGAGEEQRLVAHCIAADLSTADGLNQTVEVDDLIRSSPPFSHQPISPCPFLLPASLGDISQCASFTDLDEINSYPSLDVSSALTLTAGILVVNVSSVFAAEALSNWVLYCTSKAAGKMMFCVLAAEEPNIRVLSPTDTEMQEDILRLTGIRRCLIPCQESAAKLVALLLDNDFPSGTHLDFFTA</sequence>
<proteinExistence type="predicted"/>
<dbReference type="GO" id="GO:0004757">
    <property type="term" value="F:sepiapterin reductase (NADP+) activity"/>
    <property type="evidence" value="ECO:0007669"/>
    <property type="project" value="TreeGrafter"/>
</dbReference>
<dbReference type="GO" id="GO:0005737">
    <property type="term" value="C:cytoplasm"/>
    <property type="evidence" value="ECO:0007669"/>
    <property type="project" value="UniProtKB-SubCell"/>
</dbReference>
<dbReference type="Gene3D" id="3.40.50.720">
    <property type="entry name" value="NAD(P)-binding Rossmann-like Domain"/>
    <property type="match status" value="2"/>
</dbReference>
<dbReference type="SUPFAM" id="SSF51735">
    <property type="entry name" value="NAD(P)-binding Rossmann-fold domains"/>
    <property type="match status" value="1"/>
</dbReference>
<dbReference type="Proteomes" id="UP000261620">
    <property type="component" value="Unplaced"/>
</dbReference>
<reference evidence="5" key="2">
    <citation type="submission" date="2025-09" db="UniProtKB">
        <authorList>
            <consortium name="Ensembl"/>
        </authorList>
    </citation>
    <scope>IDENTIFICATION</scope>
</reference>
<dbReference type="GO" id="GO:0006729">
    <property type="term" value="P:tetrahydrobiopterin biosynthetic process"/>
    <property type="evidence" value="ECO:0007669"/>
    <property type="project" value="TreeGrafter"/>
</dbReference>
<evidence type="ECO:0000313" key="5">
    <source>
        <dbReference type="Ensembl" id="ENSMMOP00000018409.1"/>
    </source>
</evidence>
<dbReference type="PROSITE" id="PS00061">
    <property type="entry name" value="ADH_SHORT"/>
    <property type="match status" value="1"/>
</dbReference>
<dbReference type="STRING" id="94237.ENSMMOP00000018409"/>
<evidence type="ECO:0000256" key="4">
    <source>
        <dbReference type="ARBA" id="ARBA00023002"/>
    </source>
</evidence>
<dbReference type="InterPro" id="IPR020904">
    <property type="entry name" value="Sc_DH/Rdtase_CS"/>
</dbReference>
<dbReference type="PANTHER" id="PTHR44085:SF2">
    <property type="entry name" value="SEPIAPTERIN REDUCTASE"/>
    <property type="match status" value="1"/>
</dbReference>
<dbReference type="Ensembl" id="ENSMMOT00000018708.1">
    <property type="protein sequence ID" value="ENSMMOP00000018409.1"/>
    <property type="gene ID" value="ENSMMOG00000013923.1"/>
</dbReference>
<keyword evidence="3" id="KW-0521">NADP</keyword>
<protein>
    <recommendedName>
        <fullName evidence="7">Sepiapterin reductase</fullName>
    </recommendedName>
</protein>
<dbReference type="PANTHER" id="PTHR44085">
    <property type="entry name" value="SEPIAPTERIN REDUCTASE"/>
    <property type="match status" value="1"/>
</dbReference>